<dbReference type="AlphaFoldDB" id="A0A3Q3ICM1"/>
<organism evidence="2 3">
    <name type="scientific">Monopterus albus</name>
    <name type="common">Swamp eel</name>
    <dbReference type="NCBI Taxonomy" id="43700"/>
    <lineage>
        <taxon>Eukaryota</taxon>
        <taxon>Metazoa</taxon>
        <taxon>Chordata</taxon>
        <taxon>Craniata</taxon>
        <taxon>Vertebrata</taxon>
        <taxon>Euteleostomi</taxon>
        <taxon>Actinopterygii</taxon>
        <taxon>Neopterygii</taxon>
        <taxon>Teleostei</taxon>
        <taxon>Neoteleostei</taxon>
        <taxon>Acanthomorphata</taxon>
        <taxon>Anabantaria</taxon>
        <taxon>Synbranchiformes</taxon>
        <taxon>Synbranchidae</taxon>
        <taxon>Monopterus</taxon>
    </lineage>
</organism>
<proteinExistence type="predicted"/>
<protein>
    <recommendedName>
        <fullName evidence="4">Stereocilin</fullName>
    </recommendedName>
</protein>
<name>A0A3Q3ICM1_MONAL</name>
<reference evidence="2" key="2">
    <citation type="submission" date="2025-09" db="UniProtKB">
        <authorList>
            <consortium name="Ensembl"/>
        </authorList>
    </citation>
    <scope>IDENTIFICATION</scope>
</reference>
<feature type="compositionally biased region" description="Polar residues" evidence="1">
    <location>
        <begin position="350"/>
        <end position="366"/>
    </location>
</feature>
<evidence type="ECO:0000313" key="2">
    <source>
        <dbReference type="Ensembl" id="ENSMALP00000001588.1"/>
    </source>
</evidence>
<dbReference type="Ensembl" id="ENSMALT00000001639.1">
    <property type="protein sequence ID" value="ENSMALP00000001588.1"/>
    <property type="gene ID" value="ENSMALG00000001175.1"/>
</dbReference>
<keyword evidence="3" id="KW-1185">Reference proteome</keyword>
<reference evidence="2" key="1">
    <citation type="submission" date="2025-08" db="UniProtKB">
        <authorList>
            <consortium name="Ensembl"/>
        </authorList>
    </citation>
    <scope>IDENTIFICATION</scope>
</reference>
<sequence length="671" mass="74675">MTLLGGDKDDQRDAILKEIISKWSKGASWNPQKAPPDTNKDQSVHPWVRNIMGSLKTLGLLPNKNLPLLNKPIDRHRLSGFLYNISLYLQEMGAELEEAPADPDEKQLWEKVLHFFLQFDRSDALNHWNDRVPPRPSVKVQDWFLSLRGSPHWDWFLGLLQSLITLSERQPHRPLLTFLSQNWRTVSAVLEATLQALISGTYGQASAGLQGFICALKGHSDCAFSISWLQQLLHFLEINNWNLPPEVMGHLDGLRRGLLHRVGSSVYSNLRKKVSRVTMTLLDDVSSLVDVPQPNAQGWCSVGEFVNCWGIKHNVTWNTQALGISSQSLPSSLPFLSCPSTSEDDDLRSQHTPAHSSLKKATSSPTMSKQKHFFVPPIAPTQPAAVTKNYHFFNQTSIDDLCVQLSGEAIGSTGLNNNCLAQLGSRSLSAQAFRHCFLPNNSVLISALCGRDSSDSHRSWSEGSWAAAFCSKTLNVSHVDTTEQTCQYREWAVHHFTNTTLLELCGQTHGLQEYICLNTTLYSQVPQFADFCADLQAEHEGRKCFLQRFFDMLPATYELDTSQLCVDPAPLLMDVLYKLSVCEVEGGEHQGFLVALGYVLRVLDFMVGLSSGLDEGEREARQGLGQAILLSSLADNTSWATLQPEASTSVLHTKIESHNPVLAPSAFSNRV</sequence>
<evidence type="ECO:0000313" key="3">
    <source>
        <dbReference type="Proteomes" id="UP000261600"/>
    </source>
</evidence>
<evidence type="ECO:0008006" key="4">
    <source>
        <dbReference type="Google" id="ProtNLM"/>
    </source>
</evidence>
<accession>A0A3Q3ICM1</accession>
<dbReference type="STRING" id="43700.ENSMALP00000001588"/>
<dbReference type="Proteomes" id="UP000261600">
    <property type="component" value="Unplaced"/>
</dbReference>
<feature type="region of interest" description="Disordered" evidence="1">
    <location>
        <begin position="340"/>
        <end position="366"/>
    </location>
</feature>
<evidence type="ECO:0000256" key="1">
    <source>
        <dbReference type="SAM" id="MobiDB-lite"/>
    </source>
</evidence>